<dbReference type="GO" id="GO:0016747">
    <property type="term" value="F:acyltransferase activity, transferring groups other than amino-acyl groups"/>
    <property type="evidence" value="ECO:0007669"/>
    <property type="project" value="InterPro"/>
</dbReference>
<keyword evidence="3" id="KW-1185">Reference proteome</keyword>
<organism evidence="2 3">
    <name type="scientific">Dactylosporangium aurantiacum</name>
    <dbReference type="NCBI Taxonomy" id="35754"/>
    <lineage>
        <taxon>Bacteria</taxon>
        <taxon>Bacillati</taxon>
        <taxon>Actinomycetota</taxon>
        <taxon>Actinomycetes</taxon>
        <taxon>Micromonosporales</taxon>
        <taxon>Micromonosporaceae</taxon>
        <taxon>Dactylosporangium</taxon>
    </lineage>
</organism>
<dbReference type="InterPro" id="IPR000182">
    <property type="entry name" value="GNAT_dom"/>
</dbReference>
<dbReference type="Pfam" id="PF00583">
    <property type="entry name" value="Acetyltransf_1"/>
    <property type="match status" value="1"/>
</dbReference>
<evidence type="ECO:0000259" key="1">
    <source>
        <dbReference type="Pfam" id="PF00583"/>
    </source>
</evidence>
<protein>
    <recommendedName>
        <fullName evidence="1">N-acetyltransferase domain-containing protein</fullName>
    </recommendedName>
</protein>
<dbReference type="AlphaFoldDB" id="A0A9Q9IBX4"/>
<evidence type="ECO:0000313" key="3">
    <source>
        <dbReference type="Proteomes" id="UP001058003"/>
    </source>
</evidence>
<evidence type="ECO:0000313" key="2">
    <source>
        <dbReference type="EMBL" id="UWZ51543.1"/>
    </source>
</evidence>
<feature type="domain" description="N-acetyltransferase" evidence="1">
    <location>
        <begin position="208"/>
        <end position="289"/>
    </location>
</feature>
<sequence length="305" mass="31560">MGIERFDPATAGAADLAAWCVVYCDGHRELSGGAPDPRSLAAALRDRPDGLPRWLARRDPEGPVVGAAEVRGDFLRLAVAGPARGQGIGAALVDRVRAGGAPLRTTVLDGDTEVPYAAVLLRLELHEQPLTGDVLARCRALAAAPPPGYEIAAWRGAAPDAVAGSLGPVLGHVLDAPGAALQLAPRAWDAAAVRRWEAKMTAGMTAGGDELLVCAALHGGTAVAATVLTTGGGPVAEQHDTAVLPGHRRLGLARLVKAANTLALHRLHPATRSVAVTVNEANTAMLAVNRAVGYTWRRTRLLVQL</sequence>
<gene>
    <name evidence="2" type="ORF">Daura_32985</name>
</gene>
<dbReference type="RefSeq" id="WP_052386666.1">
    <property type="nucleotide sequence ID" value="NZ_CP073767.1"/>
</dbReference>
<dbReference type="SUPFAM" id="SSF55729">
    <property type="entry name" value="Acyl-CoA N-acyltransferases (Nat)"/>
    <property type="match status" value="2"/>
</dbReference>
<name>A0A9Q9IBX4_9ACTN</name>
<reference evidence="2" key="1">
    <citation type="submission" date="2021-04" db="EMBL/GenBank/DDBJ databases">
        <title>Dactylosporangium aurantiacum NRRL B-8018 full assembly.</title>
        <authorList>
            <person name="Hartkoorn R.C."/>
            <person name="Beaudoing E."/>
            <person name="Hot D."/>
        </authorList>
    </citation>
    <scope>NUCLEOTIDE SEQUENCE</scope>
    <source>
        <strain evidence="2">NRRL B-8018</strain>
    </source>
</reference>
<accession>A0A9Q9IBX4</accession>
<dbReference type="Gene3D" id="3.40.630.30">
    <property type="match status" value="1"/>
</dbReference>
<proteinExistence type="predicted"/>
<dbReference type="EMBL" id="CP073767">
    <property type="protein sequence ID" value="UWZ51543.1"/>
    <property type="molecule type" value="Genomic_DNA"/>
</dbReference>
<dbReference type="InterPro" id="IPR016181">
    <property type="entry name" value="Acyl_CoA_acyltransferase"/>
</dbReference>
<dbReference type="KEGG" id="daur:Daura_32985"/>
<dbReference type="Proteomes" id="UP001058003">
    <property type="component" value="Chromosome"/>
</dbReference>